<feature type="transmembrane region" description="Helical" evidence="2">
    <location>
        <begin position="160"/>
        <end position="183"/>
    </location>
</feature>
<feature type="transmembrane region" description="Helical" evidence="2">
    <location>
        <begin position="128"/>
        <end position="148"/>
    </location>
</feature>
<keyword evidence="4" id="KW-1185">Reference proteome</keyword>
<name>A0A2T0RRS0_9ACTN</name>
<evidence type="ECO:0008006" key="5">
    <source>
        <dbReference type="Google" id="ProtNLM"/>
    </source>
</evidence>
<feature type="transmembrane region" description="Helical" evidence="2">
    <location>
        <begin position="203"/>
        <end position="223"/>
    </location>
</feature>
<keyword evidence="2" id="KW-0472">Membrane</keyword>
<sequence length="245" mass="24897">MTRMRVLVGLTLFLGVLGIVGVLAGDDPAGATFVELSESVQLLMSATLPFTGVLLARDLKRPADHGPGQETPDGRPGQRTPDRGPGQAPGYRPLVTLWLTAVVLAVGVAVFGVVACVVAVVVSPAGGWSHAGGGVVGGVLVQVTAQLVGTGLGLLLRPVVVACAATVVLPLGVWLVLGALPAVREWTTPYAAALNLLSGELTVLRWAQWAVVVLIWGVALNALGAVRFLRGRAAAGHGSPGVGDP</sequence>
<protein>
    <recommendedName>
        <fullName evidence="5">ABC-2 family transporter</fullName>
    </recommendedName>
</protein>
<accession>A0A2T0RRS0</accession>
<comment type="caution">
    <text evidence="3">The sequence shown here is derived from an EMBL/GenBank/DDBJ whole genome shotgun (WGS) entry which is preliminary data.</text>
</comment>
<feature type="region of interest" description="Disordered" evidence="1">
    <location>
        <begin position="61"/>
        <end position="86"/>
    </location>
</feature>
<proteinExistence type="predicted"/>
<dbReference type="AlphaFoldDB" id="A0A2T0RRS0"/>
<dbReference type="Proteomes" id="UP000239209">
    <property type="component" value="Unassembled WGS sequence"/>
</dbReference>
<dbReference type="EMBL" id="PVZG01000014">
    <property type="protein sequence ID" value="PRY23896.1"/>
    <property type="molecule type" value="Genomic_DNA"/>
</dbReference>
<feature type="transmembrane region" description="Helical" evidence="2">
    <location>
        <begin position="40"/>
        <end position="56"/>
    </location>
</feature>
<organism evidence="3 4">
    <name type="scientific">Pseudosporangium ferrugineum</name>
    <dbReference type="NCBI Taxonomy" id="439699"/>
    <lineage>
        <taxon>Bacteria</taxon>
        <taxon>Bacillati</taxon>
        <taxon>Actinomycetota</taxon>
        <taxon>Actinomycetes</taxon>
        <taxon>Micromonosporales</taxon>
        <taxon>Micromonosporaceae</taxon>
        <taxon>Pseudosporangium</taxon>
    </lineage>
</organism>
<gene>
    <name evidence="3" type="ORF">CLV70_11426</name>
</gene>
<evidence type="ECO:0000313" key="3">
    <source>
        <dbReference type="EMBL" id="PRY23896.1"/>
    </source>
</evidence>
<evidence type="ECO:0000256" key="2">
    <source>
        <dbReference type="SAM" id="Phobius"/>
    </source>
</evidence>
<feature type="transmembrane region" description="Helical" evidence="2">
    <location>
        <begin position="97"/>
        <end position="122"/>
    </location>
</feature>
<keyword evidence="2" id="KW-1133">Transmembrane helix</keyword>
<evidence type="ECO:0000313" key="4">
    <source>
        <dbReference type="Proteomes" id="UP000239209"/>
    </source>
</evidence>
<reference evidence="3 4" key="1">
    <citation type="submission" date="2018-03" db="EMBL/GenBank/DDBJ databases">
        <title>Genomic Encyclopedia of Archaeal and Bacterial Type Strains, Phase II (KMG-II): from individual species to whole genera.</title>
        <authorList>
            <person name="Goeker M."/>
        </authorList>
    </citation>
    <scope>NUCLEOTIDE SEQUENCE [LARGE SCALE GENOMIC DNA]</scope>
    <source>
        <strain evidence="3 4">DSM 45348</strain>
    </source>
</reference>
<evidence type="ECO:0000256" key="1">
    <source>
        <dbReference type="SAM" id="MobiDB-lite"/>
    </source>
</evidence>
<keyword evidence="2" id="KW-0812">Transmembrane</keyword>